<dbReference type="AlphaFoldDB" id="A0A6A6JAR6"/>
<organism evidence="1 2">
    <name type="scientific">Westerdykella ornata</name>
    <dbReference type="NCBI Taxonomy" id="318751"/>
    <lineage>
        <taxon>Eukaryota</taxon>
        <taxon>Fungi</taxon>
        <taxon>Dikarya</taxon>
        <taxon>Ascomycota</taxon>
        <taxon>Pezizomycotina</taxon>
        <taxon>Dothideomycetes</taxon>
        <taxon>Pleosporomycetidae</taxon>
        <taxon>Pleosporales</taxon>
        <taxon>Sporormiaceae</taxon>
        <taxon>Westerdykella</taxon>
    </lineage>
</organism>
<dbReference type="GeneID" id="54546750"/>
<accession>A0A6A6JAR6</accession>
<keyword evidence="2" id="KW-1185">Reference proteome</keyword>
<gene>
    <name evidence="1" type="ORF">EI97DRAFT_188506</name>
</gene>
<evidence type="ECO:0000313" key="1">
    <source>
        <dbReference type="EMBL" id="KAF2273068.1"/>
    </source>
</evidence>
<name>A0A6A6JAR6_WESOR</name>
<dbReference type="RefSeq" id="XP_033650607.1">
    <property type="nucleotide sequence ID" value="XM_033793575.1"/>
</dbReference>
<evidence type="ECO:0000313" key="2">
    <source>
        <dbReference type="Proteomes" id="UP000800097"/>
    </source>
</evidence>
<reference evidence="1" key="1">
    <citation type="journal article" date="2020" name="Stud. Mycol.">
        <title>101 Dothideomycetes genomes: a test case for predicting lifestyles and emergence of pathogens.</title>
        <authorList>
            <person name="Haridas S."/>
            <person name="Albert R."/>
            <person name="Binder M."/>
            <person name="Bloem J."/>
            <person name="Labutti K."/>
            <person name="Salamov A."/>
            <person name="Andreopoulos B."/>
            <person name="Baker S."/>
            <person name="Barry K."/>
            <person name="Bills G."/>
            <person name="Bluhm B."/>
            <person name="Cannon C."/>
            <person name="Castanera R."/>
            <person name="Culley D."/>
            <person name="Daum C."/>
            <person name="Ezra D."/>
            <person name="Gonzalez J."/>
            <person name="Henrissat B."/>
            <person name="Kuo A."/>
            <person name="Liang C."/>
            <person name="Lipzen A."/>
            <person name="Lutzoni F."/>
            <person name="Magnuson J."/>
            <person name="Mondo S."/>
            <person name="Nolan M."/>
            <person name="Ohm R."/>
            <person name="Pangilinan J."/>
            <person name="Park H.-J."/>
            <person name="Ramirez L."/>
            <person name="Alfaro M."/>
            <person name="Sun H."/>
            <person name="Tritt A."/>
            <person name="Yoshinaga Y."/>
            <person name="Zwiers L.-H."/>
            <person name="Turgeon B."/>
            <person name="Goodwin S."/>
            <person name="Spatafora J."/>
            <person name="Crous P."/>
            <person name="Grigoriev I."/>
        </authorList>
    </citation>
    <scope>NUCLEOTIDE SEQUENCE</scope>
    <source>
        <strain evidence="1">CBS 379.55</strain>
    </source>
</reference>
<dbReference type="Proteomes" id="UP000800097">
    <property type="component" value="Unassembled WGS sequence"/>
</dbReference>
<protein>
    <submittedName>
        <fullName evidence="1">Uncharacterized protein</fullName>
    </submittedName>
</protein>
<proteinExistence type="predicted"/>
<dbReference type="EMBL" id="ML986513">
    <property type="protein sequence ID" value="KAF2273068.1"/>
    <property type="molecule type" value="Genomic_DNA"/>
</dbReference>
<sequence length="143" mass="16160">MGRSHVGRLGARSSWWCALSHSIHPRRSHRSGEIALPTFWYARPPILSPLSLSMALSRSRLLDALADSPGHRPWTYAWSISLDYTFRLPYRKAQHLAPHMYATLQRAASHTERSSILSHSNFGLEACQIFLVVAQQLQLNAIS</sequence>